<feature type="repeat" description="TPR" evidence="1">
    <location>
        <begin position="564"/>
        <end position="597"/>
    </location>
</feature>
<keyword evidence="1" id="KW-0802">TPR repeat</keyword>
<organism evidence="3 4">
    <name type="scientific">Massilia phyllostachyos</name>
    <dbReference type="NCBI Taxonomy" id="2898585"/>
    <lineage>
        <taxon>Bacteria</taxon>
        <taxon>Pseudomonadati</taxon>
        <taxon>Pseudomonadota</taxon>
        <taxon>Betaproteobacteria</taxon>
        <taxon>Burkholderiales</taxon>
        <taxon>Oxalobacteraceae</taxon>
        <taxon>Telluria group</taxon>
        <taxon>Massilia</taxon>
    </lineage>
</organism>
<dbReference type="PROSITE" id="PS50005">
    <property type="entry name" value="TPR"/>
    <property type="match status" value="1"/>
</dbReference>
<dbReference type="Proteomes" id="UP001179361">
    <property type="component" value="Unassembled WGS sequence"/>
</dbReference>
<protein>
    <submittedName>
        <fullName evidence="3">Tetratricopeptide repeat protein</fullName>
    </submittedName>
</protein>
<dbReference type="EMBL" id="JAJNOC010000003">
    <property type="protein sequence ID" value="MCD2517034.1"/>
    <property type="molecule type" value="Genomic_DNA"/>
</dbReference>
<name>A0ABS8Q5K4_9BURK</name>
<dbReference type="PANTHER" id="PTHR12558">
    <property type="entry name" value="CELL DIVISION CYCLE 16,23,27"/>
    <property type="match status" value="1"/>
</dbReference>
<comment type="caution">
    <text evidence="3">The sequence shown here is derived from an EMBL/GenBank/DDBJ whole genome shotgun (WGS) entry which is preliminary data.</text>
</comment>
<dbReference type="Gene3D" id="1.25.40.10">
    <property type="entry name" value="Tetratricopeptide repeat domain"/>
    <property type="match status" value="2"/>
</dbReference>
<accession>A0ABS8Q5K4</accession>
<dbReference type="SMART" id="SM00028">
    <property type="entry name" value="TPR"/>
    <property type="match status" value="4"/>
</dbReference>
<sequence>MKNAFVIVTLSSLLAACAVAPKQQPAATGASSAAAPVAESDTPLAAAEGEGAEPDEEAAEAKARLEAEAKLPKVELTSSMLNQLLKAEFAFRKGDWQGPYLTMLALAQQTRDPRLARRAAEMAVAARQADDTLAAVRVWRQLDPASDEATQYFVGMVVTSDNIAEVEPIFVERLQKVAPDRRGLLLFQIQQLLGRAKDKEAAAAMLERVVAPYAGTMEAHIVRAQVALGRGDRAAAGSEARAALAAKPDSEIAVLMVAQTMEDEVKAGQMLEAFLKSHPDAREVRAAHARVLVNQKQYPQARAQFEALLAGRPDDAGNLYALGVLASQMNDAGAAEGYFTRFVEVLGRNPEDERDPTRALLILAQIAEERGDYAGASAWLDKVPPGTEPALLFSAQLRRAQLLGKQGDLAGGRKLLAGLKPLEETQQVQVAVAESQLLRDAGRLNDAYVLMEAAAKRFPKNPDLLYDFALLAEKLGKVDVMEKQLREVMALAPDNHHAYNALGYSLAERNVRLQEAQALVNKALEMAPGDPFIMDSMGWVHYRLGNLDEAEKYLRRAYALRRDPEIAVHLGEVLFQKGRQADAQQLWREARAKDPQNDTLRNTLARLRQSL</sequence>
<dbReference type="Pfam" id="PF13432">
    <property type="entry name" value="TPR_16"/>
    <property type="match status" value="3"/>
</dbReference>
<evidence type="ECO:0000256" key="1">
    <source>
        <dbReference type="PROSITE-ProRule" id="PRU00339"/>
    </source>
</evidence>
<keyword evidence="4" id="KW-1185">Reference proteome</keyword>
<feature type="compositionally biased region" description="Low complexity" evidence="2">
    <location>
        <begin position="30"/>
        <end position="49"/>
    </location>
</feature>
<dbReference type="InterPro" id="IPR011990">
    <property type="entry name" value="TPR-like_helical_dom_sf"/>
</dbReference>
<reference evidence="3" key="1">
    <citation type="submission" date="2021-11" db="EMBL/GenBank/DDBJ databases">
        <title>The complete genome of Massilia sp sp. G4R7.</title>
        <authorList>
            <person name="Liu L."/>
            <person name="Yue J."/>
            <person name="Yuan J."/>
            <person name="Yang F."/>
            <person name="Li L."/>
        </authorList>
    </citation>
    <scope>NUCLEOTIDE SEQUENCE</scope>
    <source>
        <strain evidence="3">G4R7</strain>
    </source>
</reference>
<dbReference type="RefSeq" id="WP_231058330.1">
    <property type="nucleotide sequence ID" value="NZ_JAJNOC010000003.1"/>
</dbReference>
<evidence type="ECO:0000256" key="2">
    <source>
        <dbReference type="SAM" id="MobiDB-lite"/>
    </source>
</evidence>
<dbReference type="SUPFAM" id="SSF48452">
    <property type="entry name" value="TPR-like"/>
    <property type="match status" value="3"/>
</dbReference>
<feature type="region of interest" description="Disordered" evidence="2">
    <location>
        <begin position="30"/>
        <end position="63"/>
    </location>
</feature>
<evidence type="ECO:0000313" key="3">
    <source>
        <dbReference type="EMBL" id="MCD2517034.1"/>
    </source>
</evidence>
<gene>
    <name evidence="3" type="ORF">LQ564_12030</name>
</gene>
<dbReference type="InterPro" id="IPR019734">
    <property type="entry name" value="TPR_rpt"/>
</dbReference>
<dbReference type="PANTHER" id="PTHR12558:SF13">
    <property type="entry name" value="CELL DIVISION CYCLE PROTEIN 27 HOMOLOG"/>
    <property type="match status" value="1"/>
</dbReference>
<proteinExistence type="predicted"/>
<dbReference type="PROSITE" id="PS51257">
    <property type="entry name" value="PROKAR_LIPOPROTEIN"/>
    <property type="match status" value="1"/>
</dbReference>
<evidence type="ECO:0000313" key="4">
    <source>
        <dbReference type="Proteomes" id="UP001179361"/>
    </source>
</evidence>